<dbReference type="Gene3D" id="6.10.250.3160">
    <property type="match status" value="1"/>
</dbReference>
<protein>
    <recommendedName>
        <fullName evidence="8">PAN2-PAN3 deadenylation complex subunit PAN3</fullName>
    </recommendedName>
    <alternativeName>
        <fullName evidence="8">PAB1P-dependent poly(A)-specific ribonuclease</fullName>
    </alternativeName>
    <alternativeName>
        <fullName evidence="8">Poly(A)-nuclease deadenylation complex subunit 3</fullName>
        <shortName evidence="8">PAN deadenylation complex subunit 3</shortName>
    </alternativeName>
</protein>
<feature type="binding site" evidence="8">
    <location>
        <begin position="377"/>
        <end position="378"/>
    </location>
    <ligand>
        <name>ATP</name>
        <dbReference type="ChEBI" id="CHEBI:30616"/>
    </ligand>
</feature>
<evidence type="ECO:0000256" key="5">
    <source>
        <dbReference type="ARBA" id="ARBA00022771"/>
    </source>
</evidence>
<dbReference type="GO" id="GO:0005524">
    <property type="term" value="F:ATP binding"/>
    <property type="evidence" value="ECO:0007669"/>
    <property type="project" value="UniProtKB-UniRule"/>
</dbReference>
<name>A0A0N1H951_9EURO</name>
<accession>A0A0N1H951</accession>
<evidence type="ECO:0000256" key="8">
    <source>
        <dbReference type="HAMAP-Rule" id="MF_03181"/>
    </source>
</evidence>
<dbReference type="HAMAP" id="MF_03181">
    <property type="entry name" value="PAN3"/>
    <property type="match status" value="1"/>
</dbReference>
<organism evidence="11 12">
    <name type="scientific">Cyphellophora attinorum</name>
    <dbReference type="NCBI Taxonomy" id="1664694"/>
    <lineage>
        <taxon>Eukaryota</taxon>
        <taxon>Fungi</taxon>
        <taxon>Dikarya</taxon>
        <taxon>Ascomycota</taxon>
        <taxon>Pezizomycotina</taxon>
        <taxon>Eurotiomycetes</taxon>
        <taxon>Chaetothyriomycetidae</taxon>
        <taxon>Chaetothyriales</taxon>
        <taxon>Cyphellophoraceae</taxon>
        <taxon>Cyphellophora</taxon>
    </lineage>
</organism>
<evidence type="ECO:0000256" key="2">
    <source>
        <dbReference type="ARBA" id="ARBA00022490"/>
    </source>
</evidence>
<dbReference type="InterPro" id="IPR041332">
    <property type="entry name" value="Pan3_CK"/>
</dbReference>
<keyword evidence="2 8" id="KW-0963">Cytoplasm</keyword>
<feature type="compositionally biased region" description="Polar residues" evidence="9">
    <location>
        <begin position="124"/>
        <end position="137"/>
    </location>
</feature>
<feature type="binding site" evidence="8">
    <location>
        <position position="266"/>
    </location>
    <ligand>
        <name>ATP</name>
        <dbReference type="ChEBI" id="CHEBI:30616"/>
    </ligand>
</feature>
<sequence length="613" mass="69381">MATTNKNFSDETKKTPKDTFCRNVTLYGKCRYEDKGCLFNHKTDSFKPVVLNGVNADSHAKKSLNVDSPSFTPAHLSPNAPTATLVAATPKKLPTISPKLSDTRTPDWLVSDVPEFVPRRLDGSLQSSEDSTTSQYEVVQPQPQPNPYLDPAVNGATYYQSTPAYQQPVMYHHYAPIGPYSSTLLPYQKTVHDLFIPNDLREDIHKRNAAALQTFPNAHLPAQVENYHSLVPLDDTSHKGSGVFGGYTSWVYKVQSSQNGQFYVLRRIEGFRLTNELAIRTVQQWKHVASASVVKVVDYFTNRSFGDSSLCIVTDYHPLSRTVAEQHHTGQYRHLRQRNTSLDQVTEATMWAYITQIASALKTLHSNALAARIVDASKLLVTSKNRVRLNGCAIMDVLNYENQTPLAQLQRQDLINFGLTILQLGSNMPDAGTNFARAMDQFKRFYKPDLQNAVVWLYSVAQHPDRTIDHFVGNISEQIIMAFDGTLHNDDVIHSELSREVENGRLFRLMAKFGFINERPEFDHDQRWSENGERYVLKLFRDYVFHQVDAQGRPVVDLGHVLMCLNKLDAGIDERITLVSRDEQSVFVVSYKELKKGAESAFQELTKGGRRLH</sequence>
<dbReference type="OrthoDB" id="204958at2759"/>
<dbReference type="GO" id="GO:0000289">
    <property type="term" value="P:nuclear-transcribed mRNA poly(A) tail shortening"/>
    <property type="evidence" value="ECO:0007669"/>
    <property type="project" value="UniProtKB-UniRule"/>
</dbReference>
<dbReference type="GO" id="GO:0000932">
    <property type="term" value="C:P-body"/>
    <property type="evidence" value="ECO:0007669"/>
    <property type="project" value="TreeGrafter"/>
</dbReference>
<feature type="domain" description="Protein kinase" evidence="10">
    <location>
        <begin position="233"/>
        <end position="563"/>
    </location>
</feature>
<dbReference type="FunFam" id="1.10.287.3700:FF:000001">
    <property type="entry name" value="PAN2-PAN3 deadenylation complex subunit PAN3"/>
    <property type="match status" value="1"/>
</dbReference>
<evidence type="ECO:0000259" key="10">
    <source>
        <dbReference type="PROSITE" id="PS50011"/>
    </source>
</evidence>
<feature type="coiled-coil region" evidence="8">
    <location>
        <begin position="477"/>
        <end position="515"/>
    </location>
</feature>
<comment type="caution">
    <text evidence="8">Lacks conserved residue(s) required for the propagation of feature annotation.</text>
</comment>
<dbReference type="Pfam" id="PF25586">
    <property type="entry name" value="zf-CCCH_PAN3"/>
    <property type="match status" value="1"/>
</dbReference>
<dbReference type="SUPFAM" id="SSF56112">
    <property type="entry name" value="Protein kinase-like (PK-like)"/>
    <property type="match status" value="1"/>
</dbReference>
<dbReference type="InterPro" id="IPR030844">
    <property type="entry name" value="PAN3"/>
</dbReference>
<dbReference type="VEuPathDB" id="FungiDB:AB675_6472"/>
<dbReference type="PANTHER" id="PTHR12272:SF11">
    <property type="entry name" value="PAN2-PAN3 DEADENYLATION COMPLEX SUBUNIT PAN3"/>
    <property type="match status" value="1"/>
</dbReference>
<feature type="region of interest" description="Disordered" evidence="9">
    <location>
        <begin position="123"/>
        <end position="146"/>
    </location>
</feature>
<gene>
    <name evidence="8" type="primary">PAN3</name>
    <name evidence="11" type="ORF">AB675_6472</name>
</gene>
<keyword evidence="6 8" id="KW-0067">ATP-binding</keyword>
<keyword evidence="5" id="KW-0862">Zinc</keyword>
<evidence type="ECO:0000313" key="11">
    <source>
        <dbReference type="EMBL" id="KPI43842.1"/>
    </source>
</evidence>
<evidence type="ECO:0000256" key="7">
    <source>
        <dbReference type="ARBA" id="ARBA00023054"/>
    </source>
</evidence>
<reference evidence="11 12" key="1">
    <citation type="submission" date="2015-06" db="EMBL/GenBank/DDBJ databases">
        <title>Draft genome of the ant-associated black yeast Phialophora attae CBS 131958.</title>
        <authorList>
            <person name="Moreno L.F."/>
            <person name="Stielow B.J."/>
            <person name="de Hoog S."/>
            <person name="Vicente V.A."/>
            <person name="Weiss V.A."/>
            <person name="de Vries M."/>
            <person name="Cruz L.M."/>
            <person name="Souza E.M."/>
        </authorList>
    </citation>
    <scope>NUCLEOTIDE SEQUENCE [LARGE SCALE GENOMIC DNA]</scope>
    <source>
        <strain evidence="11 12">CBS 131958</strain>
    </source>
</reference>
<comment type="function">
    <text evidence="8">Regulatory subunit of the poly(A)-nuclease (PAN) deadenylation complex, one of two cytoplasmic mRNA deadenylases involved in mRNA turnover. PAN specifically shortens poly(A) tails of RNA and the activity is stimulated by poly(A)-binding protein PAB1. PAN deadenylation is followed by rapid degradation of the shortened mRNA tails by the CCR4-NOT complex. Deadenylated mRNAs are then degraded by two alternative mechanisms, namely exosome-mediated 3'-5' exonucleolytic degradation, or deadenlyation-dependent mRNA decaping and subsequent 5'-3' exonucleolytic degradation by XRN1. May also be involved in post-transcriptional maturation of mRNA poly(A) tails. PAN3 acts as a positive regulator for PAN activity, recruiting the catalytic subunit PAN2 to mRNA via its interaction with RNA and with PAB1.</text>
</comment>
<comment type="domain">
    <text evidence="8">The pseudokinase domain, the coiled-coil (CC), and C-terminal knob domain (CK) form a structural unit (PKC) that forms an extensive high-affinity interaction surface for PAN2.</text>
</comment>
<dbReference type="STRING" id="1664694.A0A0N1H951"/>
<dbReference type="Pfam" id="PF18101">
    <property type="entry name" value="Pan3_CK"/>
    <property type="match status" value="1"/>
</dbReference>
<dbReference type="GO" id="GO:0006397">
    <property type="term" value="P:mRNA processing"/>
    <property type="evidence" value="ECO:0007669"/>
    <property type="project" value="UniProtKB-KW"/>
</dbReference>
<dbReference type="Proteomes" id="UP000038010">
    <property type="component" value="Unassembled WGS sequence"/>
</dbReference>
<dbReference type="GO" id="GO:0004672">
    <property type="term" value="F:protein kinase activity"/>
    <property type="evidence" value="ECO:0007669"/>
    <property type="project" value="InterPro"/>
</dbReference>
<evidence type="ECO:0000256" key="6">
    <source>
        <dbReference type="ARBA" id="ARBA00022840"/>
    </source>
</evidence>
<dbReference type="GO" id="GO:0008143">
    <property type="term" value="F:poly(A) binding"/>
    <property type="evidence" value="ECO:0007669"/>
    <property type="project" value="TreeGrafter"/>
</dbReference>
<keyword evidence="3 8" id="KW-0507">mRNA processing</keyword>
<dbReference type="GeneID" id="28738647"/>
<dbReference type="FunFam" id="1.20.5.5160:FF:000002">
    <property type="entry name" value="PAN2-PAN3 deadenylation complex subunit PAN3"/>
    <property type="match status" value="1"/>
</dbReference>
<dbReference type="RefSeq" id="XP_018003805.1">
    <property type="nucleotide sequence ID" value="XM_018146767.1"/>
</dbReference>
<keyword evidence="5" id="KW-0863">Zinc-finger</keyword>
<dbReference type="Gene3D" id="1.20.5.5160">
    <property type="match status" value="1"/>
</dbReference>
<proteinExistence type="inferred from homology"/>
<keyword evidence="4 8" id="KW-0547">Nucleotide-binding</keyword>
<evidence type="ECO:0000256" key="3">
    <source>
        <dbReference type="ARBA" id="ARBA00022664"/>
    </source>
</evidence>
<dbReference type="Gene3D" id="1.10.287.3700">
    <property type="match status" value="1"/>
</dbReference>
<keyword evidence="5" id="KW-0479">Metal-binding</keyword>
<dbReference type="AlphaFoldDB" id="A0A0N1H951"/>
<comment type="similarity">
    <text evidence="8">Belongs to the protein kinase superfamily. PAN3 family.</text>
</comment>
<feature type="binding site" evidence="8">
    <location>
        <begin position="315"/>
        <end position="322"/>
    </location>
    <ligand>
        <name>ATP</name>
        <dbReference type="ChEBI" id="CHEBI:30616"/>
    </ligand>
</feature>
<dbReference type="GO" id="GO:0008270">
    <property type="term" value="F:zinc ion binding"/>
    <property type="evidence" value="ECO:0007669"/>
    <property type="project" value="UniProtKB-KW"/>
</dbReference>
<feature type="region of interest" description="Knob domain" evidence="8">
    <location>
        <begin position="516"/>
        <end position="613"/>
    </location>
</feature>
<comment type="subunit">
    <text evidence="8">Homodimer. Forms a heterotrimer with a catalytic subunit PAN2 to form the poly(A)-nuclease (PAN) deadenylation complex. Interacts (via PAM-2 motif) with poly(A)-binding protein PAB1 (via PABC domain), conferring substrate specificity of the enzyme complex.</text>
</comment>
<dbReference type="PROSITE" id="PS50011">
    <property type="entry name" value="PROTEIN_KINASE_DOM"/>
    <property type="match status" value="1"/>
</dbReference>
<evidence type="ECO:0000256" key="9">
    <source>
        <dbReference type="SAM" id="MobiDB-lite"/>
    </source>
</evidence>
<dbReference type="InterPro" id="IPR011009">
    <property type="entry name" value="Kinase-like_dom_sf"/>
</dbReference>
<comment type="domain">
    <text evidence="8">The N-terminal zinc finger binds to poly(A) RNA.</text>
</comment>
<keyword evidence="7 8" id="KW-0175">Coiled coil</keyword>
<comment type="domain">
    <text evidence="8">Contains a pseudokinase domain. The protein kinase domain is predicted to be catalytically inactive because some of the residues important for catalytic activity are substituted and it lacks the equivalent of the binding site for a peptide substrate. However, it has retained an ATP-binding site and ATP-binding is required for mRNA degradation, stimulating the activity of the PAN2 nuclease in vitro. The nucleotide-binding site is juxtaposed to the RNase active site of PAN2 in the complex and may actually bind nucleosides of a poly(A) RNA rather than ATP, feeding the poly(A)-tail to the active site of the deadenylase and thus increasing the efficiency with which this distributive enzyme degrades oligo(A) RNAs.</text>
</comment>
<keyword evidence="12" id="KW-1185">Reference proteome</keyword>
<dbReference type="EMBL" id="LFJN01000004">
    <property type="protein sequence ID" value="KPI43842.1"/>
    <property type="molecule type" value="Genomic_DNA"/>
</dbReference>
<dbReference type="GO" id="GO:0031251">
    <property type="term" value="C:PAN complex"/>
    <property type="evidence" value="ECO:0007669"/>
    <property type="project" value="UniProtKB-UniRule"/>
</dbReference>
<evidence type="ECO:0000256" key="1">
    <source>
        <dbReference type="ARBA" id="ARBA00004496"/>
    </source>
</evidence>
<comment type="subcellular location">
    <subcellularLocation>
        <location evidence="1 8">Cytoplasm</location>
    </subcellularLocation>
</comment>
<evidence type="ECO:0000256" key="4">
    <source>
        <dbReference type="ARBA" id="ARBA00022741"/>
    </source>
</evidence>
<dbReference type="InterPro" id="IPR000719">
    <property type="entry name" value="Prot_kinase_dom"/>
</dbReference>
<dbReference type="Gene3D" id="1.10.510.10">
    <property type="entry name" value="Transferase(Phosphotransferase) domain 1"/>
    <property type="match status" value="1"/>
</dbReference>
<evidence type="ECO:0000313" key="12">
    <source>
        <dbReference type="Proteomes" id="UP000038010"/>
    </source>
</evidence>
<comment type="caution">
    <text evidence="11">The sequence shown here is derived from an EMBL/GenBank/DDBJ whole genome shotgun (WGS) entry which is preliminary data.</text>
</comment>
<dbReference type="PANTHER" id="PTHR12272">
    <property type="entry name" value="DEADENYLATION COMPLEX SUBUNIT PAN3"/>
    <property type="match status" value="1"/>
</dbReference>